<name>A0ABX0QST9_9BACT</name>
<evidence type="ECO:0000313" key="2">
    <source>
        <dbReference type="EMBL" id="NID13828.1"/>
    </source>
</evidence>
<proteinExistence type="predicted"/>
<organism evidence="2 3">
    <name type="scientific">Fibrivirga algicola</name>
    <dbReference type="NCBI Taxonomy" id="2950420"/>
    <lineage>
        <taxon>Bacteria</taxon>
        <taxon>Pseudomonadati</taxon>
        <taxon>Bacteroidota</taxon>
        <taxon>Cytophagia</taxon>
        <taxon>Cytophagales</taxon>
        <taxon>Spirosomataceae</taxon>
        <taxon>Fibrivirga</taxon>
    </lineage>
</organism>
<dbReference type="InterPro" id="IPR025665">
    <property type="entry name" value="Beta-barrel_OMP_2"/>
</dbReference>
<accession>A0ABX0QST9</accession>
<dbReference type="Proteomes" id="UP000606008">
    <property type="component" value="Unassembled WGS sequence"/>
</dbReference>
<protein>
    <submittedName>
        <fullName evidence="2">PorT family protein</fullName>
    </submittedName>
</protein>
<gene>
    <name evidence="2" type="ORF">F7231_26905</name>
</gene>
<reference evidence="2" key="1">
    <citation type="submission" date="2024-05" db="EMBL/GenBank/DDBJ databases">
        <authorList>
            <person name="Jung D.-H."/>
        </authorList>
    </citation>
    <scope>NUCLEOTIDE SEQUENCE</scope>
    <source>
        <strain evidence="2">JA-25</strain>
    </source>
</reference>
<evidence type="ECO:0000313" key="3">
    <source>
        <dbReference type="Proteomes" id="UP000606008"/>
    </source>
</evidence>
<comment type="caution">
    <text evidence="2">The sequence shown here is derived from an EMBL/GenBank/DDBJ whole genome shotgun (WGS) entry which is preliminary data.</text>
</comment>
<dbReference type="RefSeq" id="WP_166694335.1">
    <property type="nucleotide sequence ID" value="NZ_WAEL01000019.1"/>
</dbReference>
<evidence type="ECO:0000259" key="1">
    <source>
        <dbReference type="Pfam" id="PF13568"/>
    </source>
</evidence>
<feature type="domain" description="Outer membrane protein beta-barrel" evidence="1">
    <location>
        <begin position="21"/>
        <end position="181"/>
    </location>
</feature>
<dbReference type="Pfam" id="PF13568">
    <property type="entry name" value="OMP_b-brl_2"/>
    <property type="match status" value="1"/>
</dbReference>
<keyword evidence="3" id="KW-1185">Reference proteome</keyword>
<sequence length="216" mass="24122">MKINQLILCVICWLTGSFICQAQSISMFRFGLVGGTNAGQINTPLVKSTTGLLWQYNVGVTMEQRFSSRFSLAYELKYARQGGTAKTSGLSGNDFNISEFNYLTLPIISRFQPKGERIFIEIGGQVGYFLSGRNYFASQKNQALSVQNMAKIDAGLVGGLGCRLGKHLVSDARYYYGLRKIREDVTAPDPTTGIPTLIKFVPQYNRVWSLNLSYYF</sequence>
<dbReference type="EMBL" id="WAEL01000019">
    <property type="protein sequence ID" value="NID13828.1"/>
    <property type="molecule type" value="Genomic_DNA"/>
</dbReference>